<feature type="region of interest" description="Disordered" evidence="1">
    <location>
        <begin position="1"/>
        <end position="84"/>
    </location>
</feature>
<dbReference type="EMBL" id="GBRH01173919">
    <property type="protein sequence ID" value="JAE23977.1"/>
    <property type="molecule type" value="Transcribed_RNA"/>
</dbReference>
<sequence length="84" mass="9383">MAPQNFDNVMSLTRCGATRRRRRGRRRTPRPWRRRAWPATGARTQGGSGTPTRAEAAPRARASAGARPPPRPDRLPTSSHRART</sequence>
<reference evidence="2" key="1">
    <citation type="submission" date="2014-09" db="EMBL/GenBank/DDBJ databases">
        <authorList>
            <person name="Magalhaes I.L.F."/>
            <person name="Oliveira U."/>
            <person name="Santos F.R."/>
            <person name="Vidigal T.H.D.A."/>
            <person name="Brescovit A.D."/>
            <person name="Santos A.J."/>
        </authorList>
    </citation>
    <scope>NUCLEOTIDE SEQUENCE</scope>
    <source>
        <tissue evidence="2">Shoot tissue taken approximately 20 cm above the soil surface</tissue>
    </source>
</reference>
<evidence type="ECO:0000313" key="2">
    <source>
        <dbReference type="EMBL" id="JAE23977.1"/>
    </source>
</evidence>
<feature type="compositionally biased region" description="Basic residues" evidence="1">
    <location>
        <begin position="17"/>
        <end position="36"/>
    </location>
</feature>
<reference evidence="2" key="2">
    <citation type="journal article" date="2015" name="Data Brief">
        <title>Shoot transcriptome of the giant reed, Arundo donax.</title>
        <authorList>
            <person name="Barrero R.A."/>
            <person name="Guerrero F.D."/>
            <person name="Moolhuijzen P."/>
            <person name="Goolsby J.A."/>
            <person name="Tidwell J."/>
            <person name="Bellgard S.E."/>
            <person name="Bellgard M.I."/>
        </authorList>
    </citation>
    <scope>NUCLEOTIDE SEQUENCE</scope>
    <source>
        <tissue evidence="2">Shoot tissue taken approximately 20 cm above the soil surface</tissue>
    </source>
</reference>
<proteinExistence type="predicted"/>
<feature type="compositionally biased region" description="Polar residues" evidence="1">
    <location>
        <begin position="1"/>
        <end position="11"/>
    </location>
</feature>
<evidence type="ECO:0000256" key="1">
    <source>
        <dbReference type="SAM" id="MobiDB-lite"/>
    </source>
</evidence>
<dbReference type="AlphaFoldDB" id="A0A0A9GHK6"/>
<protein>
    <submittedName>
        <fullName evidence="2">Uncharacterized protein</fullName>
    </submittedName>
</protein>
<accession>A0A0A9GHK6</accession>
<feature type="compositionally biased region" description="Low complexity" evidence="1">
    <location>
        <begin position="51"/>
        <end position="66"/>
    </location>
</feature>
<name>A0A0A9GHK6_ARUDO</name>
<organism evidence="2">
    <name type="scientific">Arundo donax</name>
    <name type="common">Giant reed</name>
    <name type="synonym">Donax arundinaceus</name>
    <dbReference type="NCBI Taxonomy" id="35708"/>
    <lineage>
        <taxon>Eukaryota</taxon>
        <taxon>Viridiplantae</taxon>
        <taxon>Streptophyta</taxon>
        <taxon>Embryophyta</taxon>
        <taxon>Tracheophyta</taxon>
        <taxon>Spermatophyta</taxon>
        <taxon>Magnoliopsida</taxon>
        <taxon>Liliopsida</taxon>
        <taxon>Poales</taxon>
        <taxon>Poaceae</taxon>
        <taxon>PACMAD clade</taxon>
        <taxon>Arundinoideae</taxon>
        <taxon>Arundineae</taxon>
        <taxon>Arundo</taxon>
    </lineage>
</organism>